<sequence length="118" mass="12982">MPALHGRDPRTGGPGGHPGGRGPVMRFQPPRPSPFSPEVPLSDAVCRYFRVKHRDMVYLKFILEAYEGMNTMSTVDNVAGIIRIAIMPGFVAEMDELLAELGTRVTMEPVAWEDQGGE</sequence>
<gene>
    <name evidence="2" type="ORF">F6V30_05275</name>
</gene>
<comment type="caution">
    <text evidence="2">The sequence shown here is derived from an EMBL/GenBank/DDBJ whole genome shotgun (WGS) entry which is preliminary data.</text>
</comment>
<name>A0ABQ6TT38_9BACT</name>
<reference evidence="2 3" key="1">
    <citation type="journal article" date="2020" name="Microorganisms">
        <title>Description of Three Novel Members in the Family Geobacteraceae, Oryzomonas japonicum gen. nov., sp. nov., Oryzomonas sagensis sp. nov., and Oryzomonas ruber sp. nov.</title>
        <authorList>
            <person name="Xu Z."/>
            <person name="Masuda Y."/>
            <person name="Hayakawa C."/>
            <person name="Ushijima N."/>
            <person name="Kawano K."/>
            <person name="Shiratori Y."/>
            <person name="Senoo K."/>
            <person name="Itoh H."/>
        </authorList>
    </citation>
    <scope>NUCLEOTIDE SEQUENCE [LARGE SCALE GENOMIC DNA]</scope>
    <source>
        <strain evidence="2 3">Red100</strain>
    </source>
</reference>
<evidence type="ECO:0000256" key="1">
    <source>
        <dbReference type="SAM" id="MobiDB-lite"/>
    </source>
</evidence>
<feature type="region of interest" description="Disordered" evidence="1">
    <location>
        <begin position="1"/>
        <end position="37"/>
    </location>
</feature>
<feature type="compositionally biased region" description="Basic and acidic residues" evidence="1">
    <location>
        <begin position="1"/>
        <end position="10"/>
    </location>
</feature>
<keyword evidence="3" id="KW-1185">Reference proteome</keyword>
<proteinExistence type="predicted"/>
<dbReference type="InterPro" id="IPR032587">
    <property type="entry name" value="DUF4911"/>
</dbReference>
<accession>A0ABQ6TT38</accession>
<protein>
    <submittedName>
        <fullName evidence="2">DUF4911 domain-containing protein</fullName>
    </submittedName>
</protein>
<organism evidence="2 3">
    <name type="scientific">Oryzomonas sagensis</name>
    <dbReference type="NCBI Taxonomy" id="2603857"/>
    <lineage>
        <taxon>Bacteria</taxon>
        <taxon>Pseudomonadati</taxon>
        <taxon>Thermodesulfobacteriota</taxon>
        <taxon>Desulfuromonadia</taxon>
        <taxon>Geobacterales</taxon>
        <taxon>Geobacteraceae</taxon>
        <taxon>Oryzomonas</taxon>
    </lineage>
</organism>
<evidence type="ECO:0000313" key="3">
    <source>
        <dbReference type="Proteomes" id="UP000798046"/>
    </source>
</evidence>
<dbReference type="Pfam" id="PF16256">
    <property type="entry name" value="DUF4911"/>
    <property type="match status" value="1"/>
</dbReference>
<dbReference type="Proteomes" id="UP000798046">
    <property type="component" value="Unassembled WGS sequence"/>
</dbReference>
<dbReference type="EMBL" id="VZRA01000001">
    <property type="protein sequence ID" value="KAB0671987.1"/>
    <property type="molecule type" value="Genomic_DNA"/>
</dbReference>
<evidence type="ECO:0000313" key="2">
    <source>
        <dbReference type="EMBL" id="KAB0671987.1"/>
    </source>
</evidence>
<feature type="compositionally biased region" description="Gly residues" evidence="1">
    <location>
        <begin position="12"/>
        <end position="22"/>
    </location>
</feature>